<evidence type="ECO:0000313" key="1">
    <source>
        <dbReference type="EMBL" id="RPA84309.1"/>
    </source>
</evidence>
<dbReference type="AlphaFoldDB" id="A0A3N4IEV4"/>
<keyword evidence="2" id="KW-1185">Reference proteome</keyword>
<gene>
    <name evidence="1" type="ORF">BJ508DRAFT_323593</name>
</gene>
<proteinExistence type="predicted"/>
<organism evidence="1 2">
    <name type="scientific">Ascobolus immersus RN42</name>
    <dbReference type="NCBI Taxonomy" id="1160509"/>
    <lineage>
        <taxon>Eukaryota</taxon>
        <taxon>Fungi</taxon>
        <taxon>Dikarya</taxon>
        <taxon>Ascomycota</taxon>
        <taxon>Pezizomycotina</taxon>
        <taxon>Pezizomycetes</taxon>
        <taxon>Pezizales</taxon>
        <taxon>Ascobolaceae</taxon>
        <taxon>Ascobolus</taxon>
    </lineage>
</organism>
<dbReference type="EMBL" id="ML119659">
    <property type="protein sequence ID" value="RPA84309.1"/>
    <property type="molecule type" value="Genomic_DNA"/>
</dbReference>
<sequence>MTSTKYPPKYTEDHEFYPDIEVPEVTMEELEEMHKAETDDLETELDGIRKLDGDIWSKLYLDLKDRYLAYGRERRANEARYKELKECVSADSEILEKLVRKRKYLTEHRGAIWKVEQQLLLDSRKTDRIRLIS</sequence>
<evidence type="ECO:0000313" key="2">
    <source>
        <dbReference type="Proteomes" id="UP000275078"/>
    </source>
</evidence>
<name>A0A3N4IEV4_ASCIM</name>
<reference evidence="1 2" key="1">
    <citation type="journal article" date="2018" name="Nat. Ecol. Evol.">
        <title>Pezizomycetes genomes reveal the molecular basis of ectomycorrhizal truffle lifestyle.</title>
        <authorList>
            <person name="Murat C."/>
            <person name="Payen T."/>
            <person name="Noel B."/>
            <person name="Kuo A."/>
            <person name="Morin E."/>
            <person name="Chen J."/>
            <person name="Kohler A."/>
            <person name="Krizsan K."/>
            <person name="Balestrini R."/>
            <person name="Da Silva C."/>
            <person name="Montanini B."/>
            <person name="Hainaut M."/>
            <person name="Levati E."/>
            <person name="Barry K.W."/>
            <person name="Belfiori B."/>
            <person name="Cichocki N."/>
            <person name="Clum A."/>
            <person name="Dockter R.B."/>
            <person name="Fauchery L."/>
            <person name="Guy J."/>
            <person name="Iotti M."/>
            <person name="Le Tacon F."/>
            <person name="Lindquist E.A."/>
            <person name="Lipzen A."/>
            <person name="Malagnac F."/>
            <person name="Mello A."/>
            <person name="Molinier V."/>
            <person name="Miyauchi S."/>
            <person name="Poulain J."/>
            <person name="Riccioni C."/>
            <person name="Rubini A."/>
            <person name="Sitrit Y."/>
            <person name="Splivallo R."/>
            <person name="Traeger S."/>
            <person name="Wang M."/>
            <person name="Zifcakova L."/>
            <person name="Wipf D."/>
            <person name="Zambonelli A."/>
            <person name="Paolocci F."/>
            <person name="Nowrousian M."/>
            <person name="Ottonello S."/>
            <person name="Baldrian P."/>
            <person name="Spatafora J.W."/>
            <person name="Henrissat B."/>
            <person name="Nagy L.G."/>
            <person name="Aury J.M."/>
            <person name="Wincker P."/>
            <person name="Grigoriev I.V."/>
            <person name="Bonfante P."/>
            <person name="Martin F.M."/>
        </authorList>
    </citation>
    <scope>NUCLEOTIDE SEQUENCE [LARGE SCALE GENOMIC DNA]</scope>
    <source>
        <strain evidence="1 2">RN42</strain>
    </source>
</reference>
<protein>
    <submittedName>
        <fullName evidence="1">Uncharacterized protein</fullName>
    </submittedName>
</protein>
<accession>A0A3N4IEV4</accession>
<dbReference type="Proteomes" id="UP000275078">
    <property type="component" value="Unassembled WGS sequence"/>
</dbReference>